<dbReference type="PANTHER" id="PTHR37826">
    <property type="entry name" value="FLOTILLIN BAND_7_5 DOMAIN PROTEIN"/>
    <property type="match status" value="1"/>
</dbReference>
<feature type="transmembrane region" description="Helical" evidence="1">
    <location>
        <begin position="352"/>
        <end position="371"/>
    </location>
</feature>
<dbReference type="PANTHER" id="PTHR37826:SF3">
    <property type="entry name" value="J DOMAIN-CONTAINING PROTEIN"/>
    <property type="match status" value="1"/>
</dbReference>
<dbReference type="Proteomes" id="UP000253090">
    <property type="component" value="Unassembled WGS sequence"/>
</dbReference>
<evidence type="ECO:0000313" key="2">
    <source>
        <dbReference type="EMBL" id="RCX13302.1"/>
    </source>
</evidence>
<comment type="caution">
    <text evidence="2">The sequence shown here is derived from an EMBL/GenBank/DDBJ whole genome shotgun (WGS) entry which is preliminary data.</text>
</comment>
<reference evidence="2 3" key="1">
    <citation type="submission" date="2018-07" db="EMBL/GenBank/DDBJ databases">
        <title>Genomic Encyclopedia of Type Strains, Phase III (KMG-III): the genomes of soil and plant-associated and newly described type strains.</title>
        <authorList>
            <person name="Whitman W."/>
        </authorList>
    </citation>
    <scope>NUCLEOTIDE SEQUENCE [LARGE SCALE GENOMIC DNA]</scope>
    <source>
        <strain evidence="2 3">CECT 8333</strain>
    </source>
</reference>
<evidence type="ECO:0000256" key="1">
    <source>
        <dbReference type="SAM" id="Phobius"/>
    </source>
</evidence>
<accession>A0A369AV93</accession>
<name>A0A369AV93_9BACL</name>
<evidence type="ECO:0000313" key="3">
    <source>
        <dbReference type="Proteomes" id="UP000253090"/>
    </source>
</evidence>
<dbReference type="RefSeq" id="WP_245955090.1">
    <property type="nucleotide sequence ID" value="NZ_QPJW01000021.1"/>
</dbReference>
<gene>
    <name evidence="2" type="ORF">DFP94_12126</name>
</gene>
<keyword evidence="1" id="KW-0812">Transmembrane</keyword>
<keyword evidence="1" id="KW-1133">Transmembrane helix</keyword>
<dbReference type="EMBL" id="QPJW01000021">
    <property type="protein sequence ID" value="RCX13302.1"/>
    <property type="molecule type" value="Genomic_DNA"/>
</dbReference>
<sequence>MEASAPKEANAKAPVTFPCSGCGGPMLFDSEAQNLKCQYCGREEAIEDSGSPPVEYDLDLTERDEENADRTDWGFRKQTLHCESCGGDIVLPELETAAICPFCGSSKVLPLEESASIKPETVIPFQISMEQAMASFKTWKSKRWFVPNAFKKSSIVSRLSGLYIPYWTFDADTDSVYTAERGDYHYRTVTHTRTVNGKTETYTTQERYTVWHRVSGEYDRWFDDMLVPASRRYDGKLLDKLDNFDLSKLKEYRPEYLSGFMAEKYSVSRNEGWQEARARIDHAIEDGIEKQIGGDEIRGLHTRTQYSGLTYKHLLLPVWNASYAYRGKPYRYMVNAQTGLVSGTVPRSPWKITFFVLFCVAAVLLAVFLIAQNQ</sequence>
<dbReference type="AlphaFoldDB" id="A0A369AV93"/>
<organism evidence="2 3">
    <name type="scientific">Fontibacillus phaseoli</name>
    <dbReference type="NCBI Taxonomy" id="1416533"/>
    <lineage>
        <taxon>Bacteria</taxon>
        <taxon>Bacillati</taxon>
        <taxon>Bacillota</taxon>
        <taxon>Bacilli</taxon>
        <taxon>Bacillales</taxon>
        <taxon>Paenibacillaceae</taxon>
        <taxon>Fontibacillus</taxon>
    </lineage>
</organism>
<keyword evidence="3" id="KW-1185">Reference proteome</keyword>
<evidence type="ECO:0008006" key="4">
    <source>
        <dbReference type="Google" id="ProtNLM"/>
    </source>
</evidence>
<proteinExistence type="predicted"/>
<protein>
    <recommendedName>
        <fullName evidence="4">Replication restart DNA helicase PriA</fullName>
    </recommendedName>
</protein>
<keyword evidence="1" id="KW-0472">Membrane</keyword>